<feature type="chain" id="PRO_5037088832" evidence="2">
    <location>
        <begin position="20"/>
        <end position="118"/>
    </location>
</feature>
<dbReference type="AlphaFoldDB" id="A0A922CYH7"/>
<feature type="region of interest" description="Disordered" evidence="1">
    <location>
        <begin position="74"/>
        <end position="103"/>
    </location>
</feature>
<comment type="caution">
    <text evidence="3">The sequence shown here is derived from an EMBL/GenBank/DDBJ whole genome shotgun (WGS) entry which is preliminary data.</text>
</comment>
<reference evidence="3" key="1">
    <citation type="journal article" date="2016" name="Insect Biochem. Mol. Biol.">
        <title>Multifaceted biological insights from a draft genome sequence of the tobacco hornworm moth, Manduca sexta.</title>
        <authorList>
            <person name="Kanost M.R."/>
            <person name="Arrese E.L."/>
            <person name="Cao X."/>
            <person name="Chen Y.R."/>
            <person name="Chellapilla S."/>
            <person name="Goldsmith M.R."/>
            <person name="Grosse-Wilde E."/>
            <person name="Heckel D.G."/>
            <person name="Herndon N."/>
            <person name="Jiang H."/>
            <person name="Papanicolaou A."/>
            <person name="Qu J."/>
            <person name="Soulages J.L."/>
            <person name="Vogel H."/>
            <person name="Walters J."/>
            <person name="Waterhouse R.M."/>
            <person name="Ahn S.J."/>
            <person name="Almeida F.C."/>
            <person name="An C."/>
            <person name="Aqrawi P."/>
            <person name="Bretschneider A."/>
            <person name="Bryant W.B."/>
            <person name="Bucks S."/>
            <person name="Chao H."/>
            <person name="Chevignon G."/>
            <person name="Christen J.M."/>
            <person name="Clarke D.F."/>
            <person name="Dittmer N.T."/>
            <person name="Ferguson L.C.F."/>
            <person name="Garavelou S."/>
            <person name="Gordon K.H.J."/>
            <person name="Gunaratna R.T."/>
            <person name="Han Y."/>
            <person name="Hauser F."/>
            <person name="He Y."/>
            <person name="Heidel-Fischer H."/>
            <person name="Hirsh A."/>
            <person name="Hu Y."/>
            <person name="Jiang H."/>
            <person name="Kalra D."/>
            <person name="Klinner C."/>
            <person name="Konig C."/>
            <person name="Kovar C."/>
            <person name="Kroll A.R."/>
            <person name="Kuwar S.S."/>
            <person name="Lee S.L."/>
            <person name="Lehman R."/>
            <person name="Li K."/>
            <person name="Li Z."/>
            <person name="Liang H."/>
            <person name="Lovelace S."/>
            <person name="Lu Z."/>
            <person name="Mansfield J.H."/>
            <person name="McCulloch K.J."/>
            <person name="Mathew T."/>
            <person name="Morton B."/>
            <person name="Muzny D.M."/>
            <person name="Neunemann D."/>
            <person name="Ongeri F."/>
            <person name="Pauchet Y."/>
            <person name="Pu L.L."/>
            <person name="Pyrousis I."/>
            <person name="Rao X.J."/>
            <person name="Redding A."/>
            <person name="Roesel C."/>
            <person name="Sanchez-Gracia A."/>
            <person name="Schaack S."/>
            <person name="Shukla A."/>
            <person name="Tetreau G."/>
            <person name="Wang Y."/>
            <person name="Xiong G.H."/>
            <person name="Traut W."/>
            <person name="Walsh T.K."/>
            <person name="Worley K.C."/>
            <person name="Wu D."/>
            <person name="Wu W."/>
            <person name="Wu Y.Q."/>
            <person name="Zhang X."/>
            <person name="Zou Z."/>
            <person name="Zucker H."/>
            <person name="Briscoe A.D."/>
            <person name="Burmester T."/>
            <person name="Clem R.J."/>
            <person name="Feyereisen R."/>
            <person name="Grimmelikhuijzen C.J.P."/>
            <person name="Hamodrakas S.J."/>
            <person name="Hansson B.S."/>
            <person name="Huguet E."/>
            <person name="Jermiin L.S."/>
            <person name="Lan Q."/>
            <person name="Lehman H.K."/>
            <person name="Lorenzen M."/>
            <person name="Merzendorfer H."/>
            <person name="Michalopoulos I."/>
            <person name="Morton D.B."/>
            <person name="Muthukrishnan S."/>
            <person name="Oakeshott J.G."/>
            <person name="Palmer W."/>
            <person name="Park Y."/>
            <person name="Passarelli A.L."/>
            <person name="Rozas J."/>
            <person name="Schwartz L.M."/>
            <person name="Smith W."/>
            <person name="Southgate A."/>
            <person name="Vilcinskas A."/>
            <person name="Vogt R."/>
            <person name="Wang P."/>
            <person name="Werren J."/>
            <person name="Yu X.Q."/>
            <person name="Zhou J.J."/>
            <person name="Brown S.J."/>
            <person name="Scherer S.E."/>
            <person name="Richards S."/>
            <person name="Blissard G.W."/>
        </authorList>
    </citation>
    <scope>NUCLEOTIDE SEQUENCE</scope>
</reference>
<dbReference type="Proteomes" id="UP000791440">
    <property type="component" value="Unassembled WGS sequence"/>
</dbReference>
<evidence type="ECO:0000313" key="3">
    <source>
        <dbReference type="EMBL" id="KAG6463309.1"/>
    </source>
</evidence>
<gene>
    <name evidence="3" type="ORF">O3G_MSEX013798</name>
</gene>
<dbReference type="EMBL" id="JH668967">
    <property type="protein sequence ID" value="KAG6463309.1"/>
    <property type="molecule type" value="Genomic_DNA"/>
</dbReference>
<evidence type="ECO:0000256" key="2">
    <source>
        <dbReference type="SAM" id="SignalP"/>
    </source>
</evidence>
<reference evidence="3" key="2">
    <citation type="submission" date="2020-12" db="EMBL/GenBank/DDBJ databases">
        <authorList>
            <person name="Kanost M."/>
        </authorList>
    </citation>
    <scope>NUCLEOTIDE SEQUENCE</scope>
</reference>
<accession>A0A922CYH7</accession>
<keyword evidence="4" id="KW-1185">Reference proteome</keyword>
<evidence type="ECO:0000256" key="1">
    <source>
        <dbReference type="SAM" id="MobiDB-lite"/>
    </source>
</evidence>
<organism evidence="3 4">
    <name type="scientific">Manduca sexta</name>
    <name type="common">Tobacco hawkmoth</name>
    <name type="synonym">Tobacco hornworm</name>
    <dbReference type="NCBI Taxonomy" id="7130"/>
    <lineage>
        <taxon>Eukaryota</taxon>
        <taxon>Metazoa</taxon>
        <taxon>Ecdysozoa</taxon>
        <taxon>Arthropoda</taxon>
        <taxon>Hexapoda</taxon>
        <taxon>Insecta</taxon>
        <taxon>Pterygota</taxon>
        <taxon>Neoptera</taxon>
        <taxon>Endopterygota</taxon>
        <taxon>Lepidoptera</taxon>
        <taxon>Glossata</taxon>
        <taxon>Ditrysia</taxon>
        <taxon>Bombycoidea</taxon>
        <taxon>Sphingidae</taxon>
        <taxon>Sphinginae</taxon>
        <taxon>Sphingini</taxon>
        <taxon>Manduca</taxon>
    </lineage>
</organism>
<protein>
    <submittedName>
        <fullName evidence="3">Uncharacterized protein</fullName>
    </submittedName>
</protein>
<feature type="signal peptide" evidence="2">
    <location>
        <begin position="1"/>
        <end position="19"/>
    </location>
</feature>
<proteinExistence type="predicted"/>
<keyword evidence="2" id="KW-0732">Signal</keyword>
<name>A0A922CYH7_MANSE</name>
<sequence>MKNAITVLVLVSLISIVKCRIIGINITISGVDDGPSKNLPLIVSITSGAENSTQTIESTTQNSVVATTLAPSVAAPANSTSPPTATSASSVVASTASSAAGNSTAVVQSAAVVKSTAR</sequence>
<evidence type="ECO:0000313" key="4">
    <source>
        <dbReference type="Proteomes" id="UP000791440"/>
    </source>
</evidence>